<dbReference type="AlphaFoldDB" id="A0A0D0BRH1"/>
<gene>
    <name evidence="1" type="ORF">GYMLUDRAFT_64356</name>
</gene>
<organism evidence="1 2">
    <name type="scientific">Collybiopsis luxurians FD-317 M1</name>
    <dbReference type="NCBI Taxonomy" id="944289"/>
    <lineage>
        <taxon>Eukaryota</taxon>
        <taxon>Fungi</taxon>
        <taxon>Dikarya</taxon>
        <taxon>Basidiomycota</taxon>
        <taxon>Agaricomycotina</taxon>
        <taxon>Agaricomycetes</taxon>
        <taxon>Agaricomycetidae</taxon>
        <taxon>Agaricales</taxon>
        <taxon>Marasmiineae</taxon>
        <taxon>Omphalotaceae</taxon>
        <taxon>Collybiopsis</taxon>
        <taxon>Collybiopsis luxurians</taxon>
    </lineage>
</organism>
<protein>
    <submittedName>
        <fullName evidence="1">Uncharacterized protein</fullName>
    </submittedName>
</protein>
<dbReference type="OrthoDB" id="3007535at2759"/>
<proteinExistence type="predicted"/>
<evidence type="ECO:0000313" key="2">
    <source>
        <dbReference type="Proteomes" id="UP000053593"/>
    </source>
</evidence>
<keyword evidence="2" id="KW-1185">Reference proteome</keyword>
<evidence type="ECO:0000313" key="1">
    <source>
        <dbReference type="EMBL" id="KIK52234.1"/>
    </source>
</evidence>
<dbReference type="HOGENOM" id="CLU_1496384_0_0_1"/>
<reference evidence="1 2" key="1">
    <citation type="submission" date="2014-04" db="EMBL/GenBank/DDBJ databases">
        <title>Evolutionary Origins and Diversification of the Mycorrhizal Mutualists.</title>
        <authorList>
            <consortium name="DOE Joint Genome Institute"/>
            <consortium name="Mycorrhizal Genomics Consortium"/>
            <person name="Kohler A."/>
            <person name="Kuo A."/>
            <person name="Nagy L.G."/>
            <person name="Floudas D."/>
            <person name="Copeland A."/>
            <person name="Barry K.W."/>
            <person name="Cichocki N."/>
            <person name="Veneault-Fourrey C."/>
            <person name="LaButti K."/>
            <person name="Lindquist E.A."/>
            <person name="Lipzen A."/>
            <person name="Lundell T."/>
            <person name="Morin E."/>
            <person name="Murat C."/>
            <person name="Riley R."/>
            <person name="Ohm R."/>
            <person name="Sun H."/>
            <person name="Tunlid A."/>
            <person name="Henrissat B."/>
            <person name="Grigoriev I.V."/>
            <person name="Hibbett D.S."/>
            <person name="Martin F."/>
        </authorList>
    </citation>
    <scope>NUCLEOTIDE SEQUENCE [LARGE SCALE GENOMIC DNA]</scope>
    <source>
        <strain evidence="1 2">FD-317 M1</strain>
    </source>
</reference>
<sequence length="180" mass="20490">MPVTVIIQQQQQQTMHNTAQAAYNLPLLLPSEILLMGSSCDPVLLDYEWRLRYAAAHDALEQMRKHLLSRNAVLGWKLRYGHGVCEGNHSQNDVDRLTSKISACAARYRIHFKMIQHFSERLGKVNWSNGLKPLRGEDIWSISWGKDGDPTGEGYVVSSWIWNTSGIDHTNEENIAECKD</sequence>
<dbReference type="EMBL" id="KN834846">
    <property type="protein sequence ID" value="KIK52234.1"/>
    <property type="molecule type" value="Genomic_DNA"/>
</dbReference>
<accession>A0A0D0BRH1</accession>
<name>A0A0D0BRH1_9AGAR</name>
<dbReference type="Proteomes" id="UP000053593">
    <property type="component" value="Unassembled WGS sequence"/>
</dbReference>